<organism evidence="1 2">
    <name type="scientific">Mycobacterium asiaticum</name>
    <dbReference type="NCBI Taxonomy" id="1790"/>
    <lineage>
        <taxon>Bacteria</taxon>
        <taxon>Bacillati</taxon>
        <taxon>Actinomycetota</taxon>
        <taxon>Actinomycetes</taxon>
        <taxon>Mycobacteriales</taxon>
        <taxon>Mycobacteriaceae</taxon>
        <taxon>Mycobacterium</taxon>
    </lineage>
</organism>
<dbReference type="EMBL" id="LZLS01000141">
    <property type="protein sequence ID" value="OBK25320.1"/>
    <property type="molecule type" value="Genomic_DNA"/>
</dbReference>
<gene>
    <name evidence="1" type="ORF">A5634_26640</name>
</gene>
<reference evidence="1 2" key="1">
    <citation type="submission" date="2016-06" db="EMBL/GenBank/DDBJ databases">
        <authorList>
            <person name="Kjaerup R.B."/>
            <person name="Dalgaard T.S."/>
            <person name="Juul-Madsen H.R."/>
        </authorList>
    </citation>
    <scope>NUCLEOTIDE SEQUENCE [LARGE SCALE GENOMIC DNA]</scope>
    <source>
        <strain evidence="1 2">1165133.8</strain>
    </source>
</reference>
<protein>
    <submittedName>
        <fullName evidence="1">Uncharacterized protein</fullName>
    </submittedName>
</protein>
<dbReference type="AlphaFoldDB" id="A0A1A3NV84"/>
<comment type="caution">
    <text evidence="1">The sequence shown here is derived from an EMBL/GenBank/DDBJ whole genome shotgun (WGS) entry which is preliminary data.</text>
</comment>
<evidence type="ECO:0000313" key="1">
    <source>
        <dbReference type="EMBL" id="OBK25320.1"/>
    </source>
</evidence>
<accession>A0A1A3NV84</accession>
<name>A0A1A3NV84_MYCAS</name>
<dbReference type="Proteomes" id="UP000093928">
    <property type="component" value="Unassembled WGS sequence"/>
</dbReference>
<sequence>MLSLKDGSGGRIALYQQARTAGSGEAWLAICPATPQLVQVGVKTVLDTLPYGEWKTHSRV</sequence>
<evidence type="ECO:0000313" key="2">
    <source>
        <dbReference type="Proteomes" id="UP000093928"/>
    </source>
</evidence>
<proteinExistence type="predicted"/>